<organism evidence="1 2">
    <name type="scientific">Vibrio cholerae</name>
    <dbReference type="NCBI Taxonomy" id="666"/>
    <lineage>
        <taxon>Bacteria</taxon>
        <taxon>Pseudomonadati</taxon>
        <taxon>Pseudomonadota</taxon>
        <taxon>Gammaproteobacteria</taxon>
        <taxon>Vibrionales</taxon>
        <taxon>Vibrionaceae</taxon>
        <taxon>Vibrio</taxon>
    </lineage>
</organism>
<dbReference type="Proteomes" id="UP000041770">
    <property type="component" value="Unassembled WGS sequence"/>
</dbReference>
<name>A0A656AXF1_VIBCL</name>
<dbReference type="AlphaFoldDB" id="A0A656AXF1"/>
<protein>
    <submittedName>
        <fullName evidence="1">Uncharacterized protein</fullName>
    </submittedName>
</protein>
<gene>
    <name evidence="1" type="ORF">ERS013200_04072</name>
</gene>
<evidence type="ECO:0000313" key="2">
    <source>
        <dbReference type="Proteomes" id="UP000041770"/>
    </source>
</evidence>
<accession>A0A656AXF1</accession>
<reference evidence="1 2" key="1">
    <citation type="submission" date="2015-07" db="EMBL/GenBank/DDBJ databases">
        <authorList>
            <consortium name="Pathogen Informatics"/>
        </authorList>
    </citation>
    <scope>NUCLEOTIDE SEQUENCE [LARGE SCALE GENOMIC DNA]</scope>
    <source>
        <strain evidence="1 2">A316</strain>
    </source>
</reference>
<sequence>MIEQILIGRANNRMQLDRIIHLRLDYRLIEQRHRLSKLIPFTLYTKHIHTPVADALNMLTDGCSRDPQLSTQHFTRVKIAIG</sequence>
<proteinExistence type="predicted"/>
<evidence type="ECO:0000313" key="1">
    <source>
        <dbReference type="EMBL" id="CSD39888.1"/>
    </source>
</evidence>
<dbReference type="EMBL" id="CWQY01000066">
    <property type="protein sequence ID" value="CSD39888.1"/>
    <property type="molecule type" value="Genomic_DNA"/>
</dbReference>